<evidence type="ECO:0000313" key="2">
    <source>
        <dbReference type="Proteomes" id="UP000474567"/>
    </source>
</evidence>
<dbReference type="EMBL" id="CADCST010000108">
    <property type="protein sequence ID" value="CAA9200977.1"/>
    <property type="molecule type" value="Genomic_DNA"/>
</dbReference>
<proteinExistence type="predicted"/>
<reference evidence="1 2" key="1">
    <citation type="submission" date="2020-02" db="EMBL/GenBank/DDBJ databases">
        <authorList>
            <person name="Criscuolo A."/>
        </authorList>
    </citation>
    <scope>NUCLEOTIDE SEQUENCE [LARGE SCALE GENOMIC DNA]</scope>
    <source>
        <strain evidence="1">CECT7796</strain>
    </source>
</reference>
<organism evidence="1 2">
    <name type="scientific">Flavobacterium collinsii</name>
    <dbReference type="NCBI Taxonomy" id="1114861"/>
    <lineage>
        <taxon>Bacteria</taxon>
        <taxon>Pseudomonadati</taxon>
        <taxon>Bacteroidota</taxon>
        <taxon>Flavobacteriia</taxon>
        <taxon>Flavobacteriales</taxon>
        <taxon>Flavobacteriaceae</taxon>
        <taxon>Flavobacterium</taxon>
    </lineage>
</organism>
<gene>
    <name evidence="1" type="ORF">FLACOL7796_03543</name>
</gene>
<accession>A0ABN7EN23</accession>
<sequence length="596" mass="67984">MDNYQKYLDLFKTGSIFKQVLFLDNFYTSDEASQLSASELSDILFLGAENSPNLYVRRSCFKIISDLTLTGMLANRFKTAGLVDDFLNSDQEELLIISLKYLPYFPEVFTAQTKENLKELSDSPNADIASQCLICLGLFDISENIDGDDIKELIENLQQAQRYFQAASDSVENRDDAAYYLLLLQWILAAIVDNATDSDEKLSALEKSLLLRNLYERDGLELDFLIFKMIRNIKSSYDMLRSSEEWLDFSTNVRVLMDLNAEIGLYRSFNGNAKGLMKSIDDNFFSTVEAHIYKVHLQAEKKRLNKLKSAAKEDLIQFIDKITGFFPDAEQPNPENYELLISLQQKFGDDGIAAYQKIINKNLPWEKAIAELLKNDISNKLPFKTGSIYGEQVYLALSLEIDSLLTNYDQERKTAFLKILEEVIRYSRLTFVDNDKSRFPFLYSKLETNGKGQDASEQDLQESMISFFEHSQIADGLGHERAKFVDGGRVDILYQKDIITIPIELKKSLFRPDQAALEQNYIAQAQTYTSGYDQLGIFVLLELSDKAKEAPANFKDWFRIHHLKPSTNLAVSYPDFVISAVIPGNRTGPSSKSTYK</sequence>
<comment type="caution">
    <text evidence="1">The sequence shown here is derived from an EMBL/GenBank/DDBJ whole genome shotgun (WGS) entry which is preliminary data.</text>
</comment>
<dbReference type="RefSeq" id="WP_173967406.1">
    <property type="nucleotide sequence ID" value="NZ_CADCST010000108.1"/>
</dbReference>
<name>A0ABN7EN23_9FLAO</name>
<keyword evidence="2" id="KW-1185">Reference proteome</keyword>
<evidence type="ECO:0008006" key="3">
    <source>
        <dbReference type="Google" id="ProtNLM"/>
    </source>
</evidence>
<evidence type="ECO:0000313" key="1">
    <source>
        <dbReference type="EMBL" id="CAA9200977.1"/>
    </source>
</evidence>
<protein>
    <recommendedName>
        <fullName evidence="3">Protein NO VEIN C-terminal domain-containing protein</fullName>
    </recommendedName>
</protein>
<dbReference type="Proteomes" id="UP000474567">
    <property type="component" value="Unassembled WGS sequence"/>
</dbReference>